<protein>
    <recommendedName>
        <fullName evidence="5">PRTRC system protein E</fullName>
    </recommendedName>
</protein>
<evidence type="ECO:0008006" key="5">
    <source>
        <dbReference type="Google" id="ProtNLM"/>
    </source>
</evidence>
<evidence type="ECO:0000313" key="4">
    <source>
        <dbReference type="Proteomes" id="UP000199251"/>
    </source>
</evidence>
<feature type="domain" description="Butirosin biosynthesis protein H N-terminal" evidence="1">
    <location>
        <begin position="15"/>
        <end position="149"/>
    </location>
</feature>
<feature type="domain" description="DUF4872" evidence="2">
    <location>
        <begin position="160"/>
        <end position="344"/>
    </location>
</feature>
<sequence>MARIEVLYRHELGGHCGSGALRDLTEWAGLRWGARPPTEGLIFALSGALDFSYARSDELDTPVYLVGRAADLEDEYLAKVGAQCEVCATDDGDLGWKWVTDQLDRGTPVMVWADISHLPYLRVRLSMSRHDIVIAGYDDDRGVASVFDNDRDSVQLVPYEDLRLARSSTGFPVPTRHTTYIVDWPTKAPDLASIAGPALARSSQAMAAVIDNPAIAVSRNAAERESGLDGVKRFAADMEAWPDALTDESLQAVLFAVWAFIEKAGTGGGLFRTLQAAGCQRIADLLHSRAAGEAAKAAREASNAWTKVATTANDPDASLRARAAAAAAAAARLPAIEARLSESLGAAGADLM</sequence>
<dbReference type="Pfam" id="PF16169">
    <property type="entry name" value="DUF4872"/>
    <property type="match status" value="1"/>
</dbReference>
<name>A0A0E4H2N5_MYCLN</name>
<evidence type="ECO:0000259" key="2">
    <source>
        <dbReference type="Pfam" id="PF16169"/>
    </source>
</evidence>
<reference evidence="3 4" key="1">
    <citation type="submission" date="2015-03" db="EMBL/GenBank/DDBJ databases">
        <authorList>
            <person name="Urmite Genomes"/>
        </authorList>
    </citation>
    <scope>NUCLEOTIDE SEQUENCE [LARGE SCALE GENOMIC DNA]</scope>
    <source>
        <strain evidence="3 4">CSUR P1491</strain>
    </source>
</reference>
<evidence type="ECO:0000259" key="1">
    <source>
        <dbReference type="Pfam" id="PF14399"/>
    </source>
</evidence>
<dbReference type="RefSeq" id="WP_090609847.1">
    <property type="nucleotide sequence ID" value="NZ_CTEE01000002.1"/>
</dbReference>
<dbReference type="Pfam" id="PF14399">
    <property type="entry name" value="BtrH_N"/>
    <property type="match status" value="1"/>
</dbReference>
<dbReference type="Proteomes" id="UP000199251">
    <property type="component" value="Unassembled WGS sequence"/>
</dbReference>
<dbReference type="AlphaFoldDB" id="A0A0E4H2N5"/>
<dbReference type="EMBL" id="CTEE01000002">
    <property type="protein sequence ID" value="CQD24114.1"/>
    <property type="molecule type" value="Genomic_DNA"/>
</dbReference>
<dbReference type="InterPro" id="IPR026935">
    <property type="entry name" value="BtrH_N"/>
</dbReference>
<evidence type="ECO:0000313" key="3">
    <source>
        <dbReference type="EMBL" id="CQD24114.1"/>
    </source>
</evidence>
<organism evidence="3 4">
    <name type="scientific">Mycobacterium lentiflavum</name>
    <dbReference type="NCBI Taxonomy" id="141349"/>
    <lineage>
        <taxon>Bacteria</taxon>
        <taxon>Bacillati</taxon>
        <taxon>Actinomycetota</taxon>
        <taxon>Actinomycetes</taxon>
        <taxon>Mycobacteriales</taxon>
        <taxon>Mycobacteriaceae</taxon>
        <taxon>Mycobacterium</taxon>
        <taxon>Mycobacterium simiae complex</taxon>
    </lineage>
</organism>
<gene>
    <name evidence="3" type="ORF">BN1232_06057</name>
</gene>
<dbReference type="OrthoDB" id="4075615at2"/>
<dbReference type="InterPro" id="IPR032369">
    <property type="entry name" value="DUF4872"/>
</dbReference>
<accession>A0A0E4H2N5</accession>
<dbReference type="STRING" id="141349.BN1232_06057"/>
<proteinExistence type="predicted"/>